<protein>
    <submittedName>
        <fullName evidence="1">Uncharacterized protein</fullName>
    </submittedName>
</protein>
<gene>
    <name evidence="1" type="ORF">JAAARDRAFT_223242</name>
</gene>
<proteinExistence type="predicted"/>
<reference evidence="2" key="1">
    <citation type="journal article" date="2014" name="Proc. Natl. Acad. Sci. U.S.A.">
        <title>Extensive sampling of basidiomycete genomes demonstrates inadequacy of the white-rot/brown-rot paradigm for wood decay fungi.</title>
        <authorList>
            <person name="Riley R."/>
            <person name="Salamov A.A."/>
            <person name="Brown D.W."/>
            <person name="Nagy L.G."/>
            <person name="Floudas D."/>
            <person name="Held B.W."/>
            <person name="Levasseur A."/>
            <person name="Lombard V."/>
            <person name="Morin E."/>
            <person name="Otillar R."/>
            <person name="Lindquist E.A."/>
            <person name="Sun H."/>
            <person name="LaButti K.M."/>
            <person name="Schmutz J."/>
            <person name="Jabbour D."/>
            <person name="Luo H."/>
            <person name="Baker S.E."/>
            <person name="Pisabarro A.G."/>
            <person name="Walton J.D."/>
            <person name="Blanchette R.A."/>
            <person name="Henrissat B."/>
            <person name="Martin F."/>
            <person name="Cullen D."/>
            <person name="Hibbett D.S."/>
            <person name="Grigoriev I.V."/>
        </authorList>
    </citation>
    <scope>NUCLEOTIDE SEQUENCE [LARGE SCALE GENOMIC DNA]</scope>
    <source>
        <strain evidence="2">MUCL 33604</strain>
    </source>
</reference>
<evidence type="ECO:0000313" key="2">
    <source>
        <dbReference type="Proteomes" id="UP000027265"/>
    </source>
</evidence>
<dbReference type="AlphaFoldDB" id="A0A067QNX3"/>
<dbReference type="Proteomes" id="UP000027265">
    <property type="component" value="Unassembled WGS sequence"/>
</dbReference>
<name>A0A067QNX3_9AGAM</name>
<dbReference type="EMBL" id="KL197709">
    <property type="protein sequence ID" value="KDQ64341.1"/>
    <property type="molecule type" value="Genomic_DNA"/>
</dbReference>
<keyword evidence="2" id="KW-1185">Reference proteome</keyword>
<accession>A0A067QNX3</accession>
<sequence>MAKEFPFLHQPFPWYSFISLLGFMCCWRRVRHVYLQCNHAINLPDDEIRCDSRNCKFSPNHPLDCVPPQCIKTCWQYHQYPQQYSPNIDGKCPNCIAAGR</sequence>
<evidence type="ECO:0000313" key="1">
    <source>
        <dbReference type="EMBL" id="KDQ64341.1"/>
    </source>
</evidence>
<organism evidence="1 2">
    <name type="scientific">Jaapia argillacea MUCL 33604</name>
    <dbReference type="NCBI Taxonomy" id="933084"/>
    <lineage>
        <taxon>Eukaryota</taxon>
        <taxon>Fungi</taxon>
        <taxon>Dikarya</taxon>
        <taxon>Basidiomycota</taxon>
        <taxon>Agaricomycotina</taxon>
        <taxon>Agaricomycetes</taxon>
        <taxon>Agaricomycetidae</taxon>
        <taxon>Jaapiales</taxon>
        <taxon>Jaapiaceae</taxon>
        <taxon>Jaapia</taxon>
    </lineage>
</organism>
<dbReference type="HOGENOM" id="CLU_167729_0_0_1"/>
<dbReference type="InParanoid" id="A0A067QNX3"/>
<dbReference type="OrthoDB" id="2748942at2759"/>